<dbReference type="RefSeq" id="WP_228111913.1">
    <property type="nucleotide sequence ID" value="NZ_BSPX01000137.1"/>
</dbReference>
<gene>
    <name evidence="1" type="ORF">GCM10007933_42110</name>
</gene>
<comment type="caution">
    <text evidence="1">The sequence shown here is derived from an EMBL/GenBank/DDBJ whole genome shotgun (WGS) entry which is preliminary data.</text>
</comment>
<dbReference type="SUPFAM" id="SSF160719">
    <property type="entry name" value="gpW/gp25-like"/>
    <property type="match status" value="1"/>
</dbReference>
<protein>
    <recommendedName>
        <fullName evidence="3">DUF2634 domain-containing protein</fullName>
    </recommendedName>
</protein>
<dbReference type="Proteomes" id="UP001157167">
    <property type="component" value="Unassembled WGS sequence"/>
</dbReference>
<reference evidence="2" key="1">
    <citation type="journal article" date="2019" name="Int. J. Syst. Evol. Microbiol.">
        <title>The Global Catalogue of Microorganisms (GCM) 10K type strain sequencing project: providing services to taxonomists for standard genome sequencing and annotation.</title>
        <authorList>
            <consortium name="The Broad Institute Genomics Platform"/>
            <consortium name="The Broad Institute Genome Sequencing Center for Infectious Disease"/>
            <person name="Wu L."/>
            <person name="Ma J."/>
        </authorList>
    </citation>
    <scope>NUCLEOTIDE SEQUENCE [LARGE SCALE GENOMIC DNA]</scope>
    <source>
        <strain evidence="2">NBRC 102407</strain>
    </source>
</reference>
<evidence type="ECO:0000313" key="1">
    <source>
        <dbReference type="EMBL" id="GLT24717.1"/>
    </source>
</evidence>
<accession>A0ABQ6FKD7</accession>
<dbReference type="Gene3D" id="3.10.450.40">
    <property type="match status" value="1"/>
</dbReference>
<keyword evidence="2" id="KW-1185">Reference proteome</keyword>
<evidence type="ECO:0000313" key="2">
    <source>
        <dbReference type="Proteomes" id="UP001157167"/>
    </source>
</evidence>
<proteinExistence type="predicted"/>
<dbReference type="InterPro" id="IPR020288">
    <property type="entry name" value="Sheath_initiator"/>
</dbReference>
<organism evidence="1 2">
    <name type="scientific">Zoogloea oryzae</name>
    <dbReference type="NCBI Taxonomy" id="310767"/>
    <lineage>
        <taxon>Bacteria</taxon>
        <taxon>Pseudomonadati</taxon>
        <taxon>Pseudomonadota</taxon>
        <taxon>Betaproteobacteria</taxon>
        <taxon>Rhodocyclales</taxon>
        <taxon>Zoogloeaceae</taxon>
        <taxon>Zoogloea</taxon>
    </lineage>
</organism>
<name>A0ABQ6FKD7_9RHOO</name>
<sequence>MAIDPFGTDLRLVFARGSEGADLAVGLQDLETVSGVENLVQALTLRLLVDRGELDGLGHPRYGSRIRDLIGEPLDRANLELLRRYVRQELLRDPRVEEVLQVRVTPHEPTRDGVDVEARVRAVSGLETSLEVRIDGT</sequence>
<dbReference type="Pfam" id="PF10934">
    <property type="entry name" value="Sheath_initiator"/>
    <property type="match status" value="1"/>
</dbReference>
<dbReference type="EMBL" id="BSPX01000137">
    <property type="protein sequence ID" value="GLT24717.1"/>
    <property type="molecule type" value="Genomic_DNA"/>
</dbReference>
<evidence type="ECO:0008006" key="3">
    <source>
        <dbReference type="Google" id="ProtNLM"/>
    </source>
</evidence>